<dbReference type="OrthoDB" id="186625at2759"/>
<evidence type="ECO:0000313" key="5">
    <source>
        <dbReference type="Proteomes" id="UP001153076"/>
    </source>
</evidence>
<dbReference type="Gene3D" id="1.10.238.10">
    <property type="entry name" value="EF-hand"/>
    <property type="match status" value="1"/>
</dbReference>
<dbReference type="Pfam" id="PF13202">
    <property type="entry name" value="EF-hand_5"/>
    <property type="match status" value="1"/>
</dbReference>
<dbReference type="SUPFAM" id="SSF47473">
    <property type="entry name" value="EF-hand"/>
    <property type="match status" value="1"/>
</dbReference>
<dbReference type="InterPro" id="IPR011992">
    <property type="entry name" value="EF-hand-dom_pair"/>
</dbReference>
<feature type="region of interest" description="Disordered" evidence="2">
    <location>
        <begin position="1"/>
        <end position="95"/>
    </location>
</feature>
<feature type="domain" description="EF-hand" evidence="3">
    <location>
        <begin position="239"/>
        <end position="274"/>
    </location>
</feature>
<proteinExistence type="predicted"/>
<dbReference type="Proteomes" id="UP001153076">
    <property type="component" value="Unassembled WGS sequence"/>
</dbReference>
<organism evidence="4 5">
    <name type="scientific">Carnegiea gigantea</name>
    <dbReference type="NCBI Taxonomy" id="171969"/>
    <lineage>
        <taxon>Eukaryota</taxon>
        <taxon>Viridiplantae</taxon>
        <taxon>Streptophyta</taxon>
        <taxon>Embryophyta</taxon>
        <taxon>Tracheophyta</taxon>
        <taxon>Spermatophyta</taxon>
        <taxon>Magnoliopsida</taxon>
        <taxon>eudicotyledons</taxon>
        <taxon>Gunneridae</taxon>
        <taxon>Pentapetalae</taxon>
        <taxon>Caryophyllales</taxon>
        <taxon>Cactineae</taxon>
        <taxon>Cactaceae</taxon>
        <taxon>Cactoideae</taxon>
        <taxon>Echinocereeae</taxon>
        <taxon>Carnegiea</taxon>
    </lineage>
</organism>
<dbReference type="Pfam" id="PF13499">
    <property type="entry name" value="EF-hand_7"/>
    <property type="match status" value="1"/>
</dbReference>
<feature type="domain" description="EF-hand" evidence="3">
    <location>
        <begin position="173"/>
        <end position="208"/>
    </location>
</feature>
<dbReference type="PANTHER" id="PTHR46824:SF1">
    <property type="entry name" value="CALCIUM-BINDING PROTEIN CML49-RELATED"/>
    <property type="match status" value="1"/>
</dbReference>
<dbReference type="PROSITE" id="PS50222">
    <property type="entry name" value="EF_HAND_2"/>
    <property type="match status" value="2"/>
</dbReference>
<sequence length="342" mass="36620">MSGYGYPHNPSGYGYGAAPPPPQPYASQPPPYGQPPSPQHPYGQSPTAPPYGAPHYGGAEGGKPPKENKPSYGGAYYGGAEGGAKPPKENNPSYYGGAYYGGAEGGAKPPKENNPSYYGGNYFGGAEGGAKPPKENNPSYYGGASHGYGPPQAAYSSSGSPFAAVLPSTFPPGTDPSIIACFQVADQDGSGLIDDKELQRALSSYNQSFSLRTVHLLMYLFTDSNSRKIGPKEFVSLYYSLQSWREIFERFDRDRSGKIDASELRDALYSLGFSVSPVVLDLLVSKFDKTGGHNKAIEYDNFIECCLTGLTEKFKAKDKALVGTATFTYEDFMLTVLPFLIA</sequence>
<dbReference type="AlphaFoldDB" id="A0A9Q1QP00"/>
<accession>A0A9Q1QP00</accession>
<gene>
    <name evidence="4" type="ORF">Cgig2_001474</name>
</gene>
<dbReference type="SMART" id="SM00054">
    <property type="entry name" value="EFh"/>
    <property type="match status" value="2"/>
</dbReference>
<dbReference type="InterPro" id="IPR002048">
    <property type="entry name" value="EF_hand_dom"/>
</dbReference>
<dbReference type="InterPro" id="IPR044590">
    <property type="entry name" value="CML48/49/50"/>
</dbReference>
<dbReference type="GO" id="GO:0005509">
    <property type="term" value="F:calcium ion binding"/>
    <property type="evidence" value="ECO:0007669"/>
    <property type="project" value="InterPro"/>
</dbReference>
<evidence type="ECO:0000259" key="3">
    <source>
        <dbReference type="PROSITE" id="PS50222"/>
    </source>
</evidence>
<evidence type="ECO:0000256" key="2">
    <source>
        <dbReference type="SAM" id="MobiDB-lite"/>
    </source>
</evidence>
<name>A0A9Q1QP00_9CARY</name>
<dbReference type="EMBL" id="JAKOGI010000019">
    <property type="protein sequence ID" value="KAJ8449818.1"/>
    <property type="molecule type" value="Genomic_DNA"/>
</dbReference>
<dbReference type="PROSITE" id="PS00018">
    <property type="entry name" value="EF_HAND_1"/>
    <property type="match status" value="2"/>
</dbReference>
<evidence type="ECO:0000256" key="1">
    <source>
        <dbReference type="ARBA" id="ARBA00022837"/>
    </source>
</evidence>
<comment type="caution">
    <text evidence="4">The sequence shown here is derived from an EMBL/GenBank/DDBJ whole genome shotgun (WGS) entry which is preliminary data.</text>
</comment>
<protein>
    <recommendedName>
        <fullName evidence="3">EF-hand domain-containing protein</fullName>
    </recommendedName>
</protein>
<keyword evidence="5" id="KW-1185">Reference proteome</keyword>
<dbReference type="InterPro" id="IPR018247">
    <property type="entry name" value="EF_Hand_1_Ca_BS"/>
</dbReference>
<evidence type="ECO:0000313" key="4">
    <source>
        <dbReference type="EMBL" id="KAJ8449818.1"/>
    </source>
</evidence>
<dbReference type="CDD" id="cd16180">
    <property type="entry name" value="EFh_PEF_Group_I"/>
    <property type="match status" value="1"/>
</dbReference>
<reference evidence="4" key="1">
    <citation type="submission" date="2022-04" db="EMBL/GenBank/DDBJ databases">
        <title>Carnegiea gigantea Genome sequencing and assembly v2.</title>
        <authorList>
            <person name="Copetti D."/>
            <person name="Sanderson M.J."/>
            <person name="Burquez A."/>
            <person name="Wojciechowski M.F."/>
        </authorList>
    </citation>
    <scope>NUCLEOTIDE SEQUENCE</scope>
    <source>
        <strain evidence="4">SGP5-SGP5p</strain>
        <tissue evidence="4">Aerial part</tissue>
    </source>
</reference>
<dbReference type="PANTHER" id="PTHR46824">
    <property type="entry name" value="CALCIUM-BINDING PROTEIN CML48-RELATED"/>
    <property type="match status" value="1"/>
</dbReference>
<keyword evidence="1" id="KW-0106">Calcium</keyword>
<feature type="compositionally biased region" description="Pro residues" evidence="2">
    <location>
        <begin position="18"/>
        <end position="39"/>
    </location>
</feature>